<sequence>MTSFFAIGNPERLQCSSNGVSPAEIGNNALCAAQVLKLGAILVFSSFSTILWSCVLILNLHFNTVWSSSFFADKYIILNIICWGIPVAMTCIAIGLHALKFEFSSLCLISIEYIFKIYFYPLAAIVCPSFLIHVCTFFYIAKAAIKEKLESDHIQTLSAENTTDIQQGVNHRHIVAAVKIQWRALLLTILAISTILFYWLAYMIQVSNFTNTEKDGNIILCWIECMLLSKGDQDKCYQFAKSWLPSFPLMVTVDIFASLI</sequence>
<evidence type="ECO:0000313" key="3">
    <source>
        <dbReference type="Proteomes" id="UP000253551"/>
    </source>
</evidence>
<feature type="transmembrane region" description="Helical" evidence="1">
    <location>
        <begin position="118"/>
        <end position="141"/>
    </location>
</feature>
<organism evidence="2 3">
    <name type="scientific">Rhizopus stolonifer</name>
    <name type="common">Rhizopus nigricans</name>
    <dbReference type="NCBI Taxonomy" id="4846"/>
    <lineage>
        <taxon>Eukaryota</taxon>
        <taxon>Fungi</taxon>
        <taxon>Fungi incertae sedis</taxon>
        <taxon>Mucoromycota</taxon>
        <taxon>Mucoromycotina</taxon>
        <taxon>Mucoromycetes</taxon>
        <taxon>Mucorales</taxon>
        <taxon>Mucorineae</taxon>
        <taxon>Rhizopodaceae</taxon>
        <taxon>Rhizopus</taxon>
    </lineage>
</organism>
<comment type="caution">
    <text evidence="2">The sequence shown here is derived from an EMBL/GenBank/DDBJ whole genome shotgun (WGS) entry which is preliminary data.</text>
</comment>
<dbReference type="OrthoDB" id="26203at2759"/>
<evidence type="ECO:0000256" key="1">
    <source>
        <dbReference type="SAM" id="Phobius"/>
    </source>
</evidence>
<evidence type="ECO:0008006" key="4">
    <source>
        <dbReference type="Google" id="ProtNLM"/>
    </source>
</evidence>
<reference evidence="2 3" key="1">
    <citation type="journal article" date="2018" name="G3 (Bethesda)">
        <title>Phylogenetic and Phylogenomic Definition of Rhizopus Species.</title>
        <authorList>
            <person name="Gryganskyi A.P."/>
            <person name="Golan J."/>
            <person name="Dolatabadi S."/>
            <person name="Mondo S."/>
            <person name="Robb S."/>
            <person name="Idnurm A."/>
            <person name="Muszewska A."/>
            <person name="Steczkiewicz K."/>
            <person name="Masonjones S."/>
            <person name="Liao H.L."/>
            <person name="Gajdeczka M.T."/>
            <person name="Anike F."/>
            <person name="Vuek A."/>
            <person name="Anishchenko I.M."/>
            <person name="Voigt K."/>
            <person name="de Hoog G.S."/>
            <person name="Smith M.E."/>
            <person name="Heitman J."/>
            <person name="Vilgalys R."/>
            <person name="Stajich J.E."/>
        </authorList>
    </citation>
    <scope>NUCLEOTIDE SEQUENCE [LARGE SCALE GENOMIC DNA]</scope>
    <source>
        <strain evidence="2 3">LSU 92-RS-03</strain>
    </source>
</reference>
<dbReference type="PANTHER" id="PTHR42058">
    <property type="entry name" value="G_PROTEIN_RECEP_F2_4 DOMAIN-CONTAINING PROTEIN"/>
    <property type="match status" value="1"/>
</dbReference>
<name>A0A367IJ16_RHIST</name>
<protein>
    <recommendedName>
        <fullName evidence="4">G-protein coupled receptors family 2 profile 2 domain-containing protein</fullName>
    </recommendedName>
</protein>
<accession>A0A367IJ16</accession>
<dbReference type="EMBL" id="PJQM01007837">
    <property type="protein sequence ID" value="RCH77663.1"/>
    <property type="molecule type" value="Genomic_DNA"/>
</dbReference>
<feature type="transmembrane region" description="Helical" evidence="1">
    <location>
        <begin position="184"/>
        <end position="204"/>
    </location>
</feature>
<gene>
    <name evidence="2" type="ORF">CU098_000852</name>
</gene>
<dbReference type="AlphaFoldDB" id="A0A367IJ16"/>
<evidence type="ECO:0000313" key="2">
    <source>
        <dbReference type="EMBL" id="RCH77663.1"/>
    </source>
</evidence>
<keyword evidence="1" id="KW-0472">Membrane</keyword>
<dbReference type="Proteomes" id="UP000253551">
    <property type="component" value="Unassembled WGS sequence"/>
</dbReference>
<feature type="transmembrane region" description="Helical" evidence="1">
    <location>
        <begin position="75"/>
        <end position="98"/>
    </location>
</feature>
<keyword evidence="1" id="KW-0812">Transmembrane</keyword>
<dbReference type="Gene3D" id="1.20.1070.10">
    <property type="entry name" value="Rhodopsin 7-helix transmembrane proteins"/>
    <property type="match status" value="1"/>
</dbReference>
<feature type="transmembrane region" description="Helical" evidence="1">
    <location>
        <begin position="38"/>
        <end position="63"/>
    </location>
</feature>
<proteinExistence type="predicted"/>
<dbReference type="PANTHER" id="PTHR42058:SF1">
    <property type="entry name" value="G-PROTEIN COUPLED RECEPTORS FAMILY 2 PROFILE 2 DOMAIN-CONTAINING PROTEIN"/>
    <property type="match status" value="1"/>
</dbReference>
<dbReference type="InterPro" id="IPR053247">
    <property type="entry name" value="GPCR_GPR1/git3-like"/>
</dbReference>
<keyword evidence="3" id="KW-1185">Reference proteome</keyword>
<dbReference type="STRING" id="4846.A0A367IJ16"/>
<keyword evidence="1" id="KW-1133">Transmembrane helix</keyword>
<feature type="non-terminal residue" evidence="2">
    <location>
        <position position="260"/>
    </location>
</feature>